<keyword evidence="3" id="KW-1185">Reference proteome</keyword>
<proteinExistence type="predicted"/>
<evidence type="ECO:0000256" key="1">
    <source>
        <dbReference type="SAM" id="MobiDB-lite"/>
    </source>
</evidence>
<accession>A0A0B2UVB8</accession>
<organism evidence="2 3">
    <name type="scientific">Toxocara canis</name>
    <name type="common">Canine roundworm</name>
    <dbReference type="NCBI Taxonomy" id="6265"/>
    <lineage>
        <taxon>Eukaryota</taxon>
        <taxon>Metazoa</taxon>
        <taxon>Ecdysozoa</taxon>
        <taxon>Nematoda</taxon>
        <taxon>Chromadorea</taxon>
        <taxon>Rhabditida</taxon>
        <taxon>Spirurina</taxon>
        <taxon>Ascaridomorpha</taxon>
        <taxon>Ascaridoidea</taxon>
        <taxon>Toxocaridae</taxon>
        <taxon>Toxocara</taxon>
    </lineage>
</organism>
<feature type="region of interest" description="Disordered" evidence="1">
    <location>
        <begin position="87"/>
        <end position="109"/>
    </location>
</feature>
<name>A0A0B2UVB8_TOXCA</name>
<dbReference type="AlphaFoldDB" id="A0A0B2UVB8"/>
<dbReference type="STRING" id="6265.A0A0B2UVB8"/>
<reference evidence="2 3" key="1">
    <citation type="submission" date="2014-11" db="EMBL/GenBank/DDBJ databases">
        <title>Genetic blueprint of the zoonotic pathogen Toxocara canis.</title>
        <authorList>
            <person name="Zhu X.-Q."/>
            <person name="Korhonen P.K."/>
            <person name="Cai H."/>
            <person name="Young N.D."/>
            <person name="Nejsum P."/>
            <person name="von Samson-Himmelstjerna G."/>
            <person name="Boag P.R."/>
            <person name="Tan P."/>
            <person name="Li Q."/>
            <person name="Min J."/>
            <person name="Yang Y."/>
            <person name="Wang X."/>
            <person name="Fang X."/>
            <person name="Hall R.S."/>
            <person name="Hofmann A."/>
            <person name="Sternberg P.W."/>
            <person name="Jex A.R."/>
            <person name="Gasser R.B."/>
        </authorList>
    </citation>
    <scope>NUCLEOTIDE SEQUENCE [LARGE SCALE GENOMIC DNA]</scope>
    <source>
        <strain evidence="2">PN_DK_2014</strain>
    </source>
</reference>
<dbReference type="EMBL" id="JPKZ01003140">
    <property type="protein sequence ID" value="KHN73209.1"/>
    <property type="molecule type" value="Genomic_DNA"/>
</dbReference>
<protein>
    <submittedName>
        <fullName evidence="2">Uncharacterized protein</fullName>
    </submittedName>
</protein>
<comment type="caution">
    <text evidence="2">The sequence shown here is derived from an EMBL/GenBank/DDBJ whole genome shotgun (WGS) entry which is preliminary data.</text>
</comment>
<evidence type="ECO:0000313" key="2">
    <source>
        <dbReference type="EMBL" id="KHN73209.1"/>
    </source>
</evidence>
<dbReference type="OrthoDB" id="5840832at2759"/>
<feature type="compositionally biased region" description="Low complexity" evidence="1">
    <location>
        <begin position="87"/>
        <end position="96"/>
    </location>
</feature>
<gene>
    <name evidence="2" type="ORF">Tcan_14539</name>
</gene>
<evidence type="ECO:0000313" key="3">
    <source>
        <dbReference type="Proteomes" id="UP000031036"/>
    </source>
</evidence>
<sequence>MHPADGTGGWLYVLEVALPFSRNLEVNSRGIAALRYDMIKHYLPQFIGERFRAGILLCGCDISTTFNEKNKRMQYTFTFSWYEKSASSGSERSSSSETDESENAEISVVKETNVEPGSTGCCNLRCLATDVACMHPDEKIRHKYFQMIIKNQNLEEIKAEYLRRSTGCCNLRCLATDVACMHPDEKIRHKYFQMIIKNQNLEEIKAEYLRRKTKSVWNAVERIENSAPIVLDNLEDEYAGESSDFALEEMMVVYAIILDHGPHQTIRRRWTTREVGSTCFIKDVLQWMASACPINIDKAHFFQSRTADFRRRDLIEIDMKRSGRKKLCEFATSNGILYFVVDFTGQVHTSNPLAHVDEEIFKRKF</sequence>
<dbReference type="Proteomes" id="UP000031036">
    <property type="component" value="Unassembled WGS sequence"/>
</dbReference>